<feature type="transmembrane region" description="Helical" evidence="11">
    <location>
        <begin position="12"/>
        <end position="30"/>
    </location>
</feature>
<keyword evidence="5 11" id="KW-0479">Metal-binding</keyword>
<keyword evidence="6 11" id="KW-0378">Hydrolase</keyword>
<dbReference type="NCBIfam" id="NF002322">
    <property type="entry name" value="PRK01265.1"/>
    <property type="match status" value="1"/>
</dbReference>
<dbReference type="InterPro" id="IPR050083">
    <property type="entry name" value="HtpX_protease"/>
</dbReference>
<evidence type="ECO:0000256" key="4">
    <source>
        <dbReference type="ARBA" id="ARBA00022692"/>
    </source>
</evidence>
<keyword evidence="2 11" id="KW-1003">Cell membrane</keyword>
<dbReference type="EC" id="3.4.24.-" evidence="11"/>
<keyword evidence="10 11" id="KW-0472">Membrane</keyword>
<evidence type="ECO:0000256" key="8">
    <source>
        <dbReference type="ARBA" id="ARBA00022989"/>
    </source>
</evidence>
<feature type="domain" description="Peptidase M48" evidence="12">
    <location>
        <begin position="84"/>
        <end position="313"/>
    </location>
</feature>
<feature type="binding site" evidence="11">
    <location>
        <position position="150"/>
    </location>
    <ligand>
        <name>Zn(2+)</name>
        <dbReference type="ChEBI" id="CHEBI:29105"/>
        <note>catalytic</note>
    </ligand>
</feature>
<dbReference type="CDD" id="cd07338">
    <property type="entry name" value="M48B_HtpX_like"/>
    <property type="match status" value="1"/>
</dbReference>
<feature type="transmembrane region" description="Helical" evidence="11">
    <location>
        <begin position="158"/>
        <end position="180"/>
    </location>
</feature>
<protein>
    <recommendedName>
        <fullName evidence="11">Protease HtpX homolog</fullName>
        <ecNumber evidence="11">3.4.24.-</ecNumber>
    </recommendedName>
</protein>
<sequence>MDLISAKLRLGSVALGLAIFLLAAAIVYGIEQYMGYGIGFLALLIFLLPVFIFIDILQWLFGPYIIGMAYRTHKLSPSDPEYQMLDSVVTRVAIYNNMRKPDIYIAEVDMPNAFAYGSPIAGKRVAVTRGLLRILNEKEIEAVLGHEIGHLRHHDVEMLLAIGLIPTLLFYFGYLLLFSGSRERNAGIVLLFAIIAIVLSFLFRFFILAFNRMRESYADANSALTVPGGADNLETGLAKIVAASGTHRLFRRRNRNTSSSVAEMLFISNPDQGEIKDYRQLLEEWKTMKVSRFAAFFSDHPHPAKRIQMLERIKQSQAQ</sequence>
<feature type="transmembrane region" description="Helical" evidence="11">
    <location>
        <begin position="186"/>
        <end position="207"/>
    </location>
</feature>
<dbReference type="PANTHER" id="PTHR43221">
    <property type="entry name" value="PROTEASE HTPX"/>
    <property type="match status" value="1"/>
</dbReference>
<keyword evidence="9 11" id="KW-0482">Metalloprotease</keyword>
<comment type="cofactor">
    <cofactor evidence="11">
        <name>Zn(2+)</name>
        <dbReference type="ChEBI" id="CHEBI:29105"/>
    </cofactor>
    <text evidence="11">Binds 1 zinc ion per subunit.</text>
</comment>
<feature type="transmembrane region" description="Helical" evidence="11">
    <location>
        <begin position="36"/>
        <end position="61"/>
    </location>
</feature>
<keyword evidence="7 11" id="KW-0862">Zinc</keyword>
<evidence type="ECO:0000256" key="2">
    <source>
        <dbReference type="ARBA" id="ARBA00022475"/>
    </source>
</evidence>
<dbReference type="Proteomes" id="UP000632195">
    <property type="component" value="Unassembled WGS sequence"/>
</dbReference>
<dbReference type="InterPro" id="IPR022919">
    <property type="entry name" value="Pept_M48_protease_HtpX"/>
</dbReference>
<dbReference type="EMBL" id="BMNY01000001">
    <property type="protein sequence ID" value="GGM75166.1"/>
    <property type="molecule type" value="Genomic_DNA"/>
</dbReference>
<evidence type="ECO:0000256" key="3">
    <source>
        <dbReference type="ARBA" id="ARBA00022670"/>
    </source>
</evidence>
<keyword evidence="4 11" id="KW-0812">Transmembrane</keyword>
<reference evidence="13" key="1">
    <citation type="journal article" date="2014" name="Int. J. Syst. Evol. Microbiol.">
        <title>Complete genome sequence of Corynebacterium casei LMG S-19264T (=DSM 44701T), isolated from a smear-ripened cheese.</title>
        <authorList>
            <consortium name="US DOE Joint Genome Institute (JGI-PGF)"/>
            <person name="Walter F."/>
            <person name="Albersmeier A."/>
            <person name="Kalinowski J."/>
            <person name="Ruckert C."/>
        </authorList>
    </citation>
    <scope>NUCLEOTIDE SEQUENCE</scope>
    <source>
        <strain evidence="13">JCM 13583</strain>
    </source>
</reference>
<evidence type="ECO:0000256" key="1">
    <source>
        <dbReference type="ARBA" id="ARBA00009779"/>
    </source>
</evidence>
<comment type="caution">
    <text evidence="13">The sequence shown here is derived from an EMBL/GenBank/DDBJ whole genome shotgun (WGS) entry which is preliminary data.</text>
</comment>
<proteinExistence type="inferred from homology"/>
<feature type="binding site" evidence="11">
    <location>
        <position position="146"/>
    </location>
    <ligand>
        <name>Zn(2+)</name>
        <dbReference type="ChEBI" id="CHEBI:29105"/>
        <note>catalytic</note>
    </ligand>
</feature>
<dbReference type="InterPro" id="IPR001915">
    <property type="entry name" value="Peptidase_M48"/>
</dbReference>
<dbReference type="GO" id="GO:0005886">
    <property type="term" value="C:plasma membrane"/>
    <property type="evidence" value="ECO:0007669"/>
    <property type="project" value="UniProtKB-SubCell"/>
</dbReference>
<evidence type="ECO:0000256" key="10">
    <source>
        <dbReference type="ARBA" id="ARBA00023136"/>
    </source>
</evidence>
<dbReference type="GO" id="GO:0004222">
    <property type="term" value="F:metalloendopeptidase activity"/>
    <property type="evidence" value="ECO:0007669"/>
    <property type="project" value="UniProtKB-UniRule"/>
</dbReference>
<evidence type="ECO:0000256" key="11">
    <source>
        <dbReference type="HAMAP-Rule" id="MF_00188"/>
    </source>
</evidence>
<organism evidence="13 14">
    <name type="scientific">Thermogymnomonas acidicola</name>
    <dbReference type="NCBI Taxonomy" id="399579"/>
    <lineage>
        <taxon>Archaea</taxon>
        <taxon>Methanobacteriati</taxon>
        <taxon>Thermoplasmatota</taxon>
        <taxon>Thermoplasmata</taxon>
        <taxon>Thermoplasmatales</taxon>
        <taxon>Thermogymnomonas</taxon>
    </lineage>
</organism>
<evidence type="ECO:0000256" key="5">
    <source>
        <dbReference type="ARBA" id="ARBA00022723"/>
    </source>
</evidence>
<comment type="similarity">
    <text evidence="1 11">Belongs to the peptidase M48B family.</text>
</comment>
<evidence type="ECO:0000256" key="7">
    <source>
        <dbReference type="ARBA" id="ARBA00022833"/>
    </source>
</evidence>
<keyword evidence="3 11" id="KW-0645">Protease</keyword>
<gene>
    <name evidence="11" type="primary">htpX</name>
    <name evidence="13" type="ORF">GCM10007108_11400</name>
</gene>
<evidence type="ECO:0000256" key="9">
    <source>
        <dbReference type="ARBA" id="ARBA00023049"/>
    </source>
</evidence>
<dbReference type="Gene3D" id="3.30.2010.10">
    <property type="entry name" value="Metalloproteases ('zincins'), catalytic domain"/>
    <property type="match status" value="1"/>
</dbReference>
<dbReference type="GO" id="GO:0008270">
    <property type="term" value="F:zinc ion binding"/>
    <property type="evidence" value="ECO:0007669"/>
    <property type="project" value="UniProtKB-UniRule"/>
</dbReference>
<reference evidence="13" key="2">
    <citation type="submission" date="2022-09" db="EMBL/GenBank/DDBJ databases">
        <authorList>
            <person name="Sun Q."/>
            <person name="Ohkuma M."/>
        </authorList>
    </citation>
    <scope>NUCLEOTIDE SEQUENCE</scope>
    <source>
        <strain evidence="13">JCM 13583</strain>
    </source>
</reference>
<comment type="subcellular location">
    <subcellularLocation>
        <location evidence="11">Cell membrane</location>
        <topology evidence="11">Multi-pass membrane protein</topology>
    </subcellularLocation>
</comment>
<name>A0AA37F9K3_9ARCH</name>
<dbReference type="PANTHER" id="PTHR43221:SF2">
    <property type="entry name" value="PROTEASE HTPX HOMOLOG"/>
    <property type="match status" value="1"/>
</dbReference>
<keyword evidence="8 11" id="KW-1133">Transmembrane helix</keyword>
<dbReference type="AlphaFoldDB" id="A0AA37F9K3"/>
<dbReference type="GO" id="GO:0006508">
    <property type="term" value="P:proteolysis"/>
    <property type="evidence" value="ECO:0007669"/>
    <property type="project" value="UniProtKB-KW"/>
</dbReference>
<accession>A0AA37F9K3</accession>
<evidence type="ECO:0000259" key="12">
    <source>
        <dbReference type="Pfam" id="PF01435"/>
    </source>
</evidence>
<evidence type="ECO:0000313" key="13">
    <source>
        <dbReference type="EMBL" id="GGM75166.1"/>
    </source>
</evidence>
<evidence type="ECO:0000256" key="6">
    <source>
        <dbReference type="ARBA" id="ARBA00022801"/>
    </source>
</evidence>
<feature type="active site" evidence="11">
    <location>
        <position position="147"/>
    </location>
</feature>
<evidence type="ECO:0000313" key="14">
    <source>
        <dbReference type="Proteomes" id="UP000632195"/>
    </source>
</evidence>
<dbReference type="RefSeq" id="WP_188681041.1">
    <property type="nucleotide sequence ID" value="NZ_BMNY01000001.1"/>
</dbReference>
<feature type="binding site" evidence="11">
    <location>
        <position position="215"/>
    </location>
    <ligand>
        <name>Zn(2+)</name>
        <dbReference type="ChEBI" id="CHEBI:29105"/>
        <note>catalytic</note>
    </ligand>
</feature>
<dbReference type="HAMAP" id="MF_00188">
    <property type="entry name" value="Pept_M48_protease_HtpX"/>
    <property type="match status" value="1"/>
</dbReference>
<dbReference type="Pfam" id="PF01435">
    <property type="entry name" value="Peptidase_M48"/>
    <property type="match status" value="1"/>
</dbReference>
<keyword evidence="14" id="KW-1185">Reference proteome</keyword>